<dbReference type="Proteomes" id="UP001054889">
    <property type="component" value="Unassembled WGS sequence"/>
</dbReference>
<dbReference type="Pfam" id="PF11820">
    <property type="entry name" value="DUF3339"/>
    <property type="match status" value="1"/>
</dbReference>
<dbReference type="PANTHER" id="PTHR33128:SF9">
    <property type="entry name" value="PROTEIN, PUTATIVE-RELATED"/>
    <property type="match status" value="1"/>
</dbReference>
<name>A0AAV5D751_ELECO</name>
<organism evidence="3 4">
    <name type="scientific">Eleusine coracana subsp. coracana</name>
    <dbReference type="NCBI Taxonomy" id="191504"/>
    <lineage>
        <taxon>Eukaryota</taxon>
        <taxon>Viridiplantae</taxon>
        <taxon>Streptophyta</taxon>
        <taxon>Embryophyta</taxon>
        <taxon>Tracheophyta</taxon>
        <taxon>Spermatophyta</taxon>
        <taxon>Magnoliopsida</taxon>
        <taxon>Liliopsida</taxon>
        <taxon>Poales</taxon>
        <taxon>Poaceae</taxon>
        <taxon>PACMAD clade</taxon>
        <taxon>Chloridoideae</taxon>
        <taxon>Cynodonteae</taxon>
        <taxon>Eleusininae</taxon>
        <taxon>Eleusine</taxon>
    </lineage>
</organism>
<feature type="transmembrane region" description="Helical" evidence="2">
    <location>
        <begin position="129"/>
        <end position="151"/>
    </location>
</feature>
<dbReference type="InterPro" id="IPR021775">
    <property type="entry name" value="DUF3339"/>
</dbReference>
<evidence type="ECO:0000256" key="2">
    <source>
        <dbReference type="SAM" id="Phobius"/>
    </source>
</evidence>
<proteinExistence type="predicted"/>
<protein>
    <submittedName>
        <fullName evidence="3">Uncharacterized protein</fullName>
    </submittedName>
</protein>
<feature type="compositionally biased region" description="Basic and acidic residues" evidence="1">
    <location>
        <begin position="11"/>
        <end position="23"/>
    </location>
</feature>
<keyword evidence="2" id="KW-0812">Transmembrane</keyword>
<dbReference type="EMBL" id="BQKI01000012">
    <property type="protein sequence ID" value="GJN06109.1"/>
    <property type="molecule type" value="Genomic_DNA"/>
</dbReference>
<keyword evidence="2" id="KW-1133">Transmembrane helix</keyword>
<sequence>MHRRSGCAGEEGPKEGAGRGVLHDNMSRADRRLNFSALESMPNHSSLVVPLPLSTLQLFNTCCYWNIISEPIATTRKREEGAGAMADWGPVVVATVLFVLLSPGLLLQVPGKSARIAEFGNLQTSAASIFVHAIIFFALTAVFFVAVGVHITTS</sequence>
<evidence type="ECO:0000313" key="4">
    <source>
        <dbReference type="Proteomes" id="UP001054889"/>
    </source>
</evidence>
<gene>
    <name evidence="3" type="primary">ga23802</name>
    <name evidence="3" type="ORF">PR202_ga23802</name>
</gene>
<reference evidence="3" key="1">
    <citation type="journal article" date="2018" name="DNA Res.">
        <title>Multiple hybrid de novo genome assembly of finger millet, an orphan allotetraploid crop.</title>
        <authorList>
            <person name="Hatakeyama M."/>
            <person name="Aluri S."/>
            <person name="Balachadran M.T."/>
            <person name="Sivarajan S.R."/>
            <person name="Patrignani A."/>
            <person name="Gruter S."/>
            <person name="Poveda L."/>
            <person name="Shimizu-Inatsugi R."/>
            <person name="Baeten J."/>
            <person name="Francoijs K.J."/>
            <person name="Nataraja K.N."/>
            <person name="Reddy Y.A.N."/>
            <person name="Phadnis S."/>
            <person name="Ravikumar R.L."/>
            <person name="Schlapbach R."/>
            <person name="Sreeman S.M."/>
            <person name="Shimizu K.K."/>
        </authorList>
    </citation>
    <scope>NUCLEOTIDE SEQUENCE</scope>
</reference>
<feature type="region of interest" description="Disordered" evidence="1">
    <location>
        <begin position="1"/>
        <end position="23"/>
    </location>
</feature>
<comment type="caution">
    <text evidence="3">The sequence shown here is derived from an EMBL/GenBank/DDBJ whole genome shotgun (WGS) entry which is preliminary data.</text>
</comment>
<dbReference type="AlphaFoldDB" id="A0AAV5D751"/>
<reference evidence="3" key="2">
    <citation type="submission" date="2021-12" db="EMBL/GenBank/DDBJ databases">
        <title>Resequencing data analysis of finger millet.</title>
        <authorList>
            <person name="Hatakeyama M."/>
            <person name="Aluri S."/>
            <person name="Balachadran M.T."/>
            <person name="Sivarajan S.R."/>
            <person name="Poveda L."/>
            <person name="Shimizu-Inatsugi R."/>
            <person name="Schlapbach R."/>
            <person name="Sreeman S.M."/>
            <person name="Shimizu K.K."/>
        </authorList>
    </citation>
    <scope>NUCLEOTIDE SEQUENCE</scope>
</reference>
<keyword evidence="4" id="KW-1185">Reference proteome</keyword>
<dbReference type="PANTHER" id="PTHR33128">
    <property type="entry name" value="OS05G0103400 PROTEIN"/>
    <property type="match status" value="1"/>
</dbReference>
<evidence type="ECO:0000256" key="1">
    <source>
        <dbReference type="SAM" id="MobiDB-lite"/>
    </source>
</evidence>
<evidence type="ECO:0000313" key="3">
    <source>
        <dbReference type="EMBL" id="GJN06109.1"/>
    </source>
</evidence>
<keyword evidence="2" id="KW-0472">Membrane</keyword>
<feature type="transmembrane region" description="Helical" evidence="2">
    <location>
        <begin position="88"/>
        <end position="109"/>
    </location>
</feature>
<accession>A0AAV5D751</accession>